<feature type="non-terminal residue" evidence="1">
    <location>
        <position position="1"/>
    </location>
</feature>
<accession>A0A9Q0BEL1</accession>
<reference evidence="1" key="1">
    <citation type="journal article" date="2021" name="J Fungi (Basel)">
        <title>Genomic and Metabolomic Analyses of the Marine Fungus Emericellopsis cladophorae: Insights into Saltwater Adaptability Mechanisms and Its Biosynthetic Potential.</title>
        <authorList>
            <person name="Goncalves M.F.M."/>
            <person name="Hilario S."/>
            <person name="Van de Peer Y."/>
            <person name="Esteves A.C."/>
            <person name="Alves A."/>
        </authorList>
    </citation>
    <scope>NUCLEOTIDE SEQUENCE</scope>
    <source>
        <strain evidence="1">MUM 19.33</strain>
    </source>
</reference>
<gene>
    <name evidence="1" type="ORF">J7T54_003568</name>
</gene>
<sequence length="94" mass="9758">CRCPTSIRVPACGGTLSSSSATTPSSLLSRPQFSSSFCVWAGTTAPYSRPSGPSLSSTYAISSRFSLGPCSSVCRSRQTGTLSCADPSTFYIDN</sequence>
<protein>
    <submittedName>
        <fullName evidence="1">Uncharacterized protein</fullName>
    </submittedName>
</protein>
<reference evidence="1" key="2">
    <citation type="submission" date="2022-07" db="EMBL/GenBank/DDBJ databases">
        <authorList>
            <person name="Goncalves M.F.M."/>
            <person name="Hilario S."/>
            <person name="Van De Peer Y."/>
            <person name="Esteves A.C."/>
            <person name="Alves A."/>
        </authorList>
    </citation>
    <scope>NUCLEOTIDE SEQUENCE</scope>
    <source>
        <strain evidence="1">MUM 19.33</strain>
    </source>
</reference>
<evidence type="ECO:0000313" key="1">
    <source>
        <dbReference type="EMBL" id="KAI6782557.1"/>
    </source>
</evidence>
<name>A0A9Q0BEL1_9HYPO</name>
<dbReference type="AlphaFoldDB" id="A0A9Q0BEL1"/>
<dbReference type="Proteomes" id="UP001055219">
    <property type="component" value="Unassembled WGS sequence"/>
</dbReference>
<dbReference type="RefSeq" id="XP_051363413.1">
    <property type="nucleotide sequence ID" value="XM_051505066.1"/>
</dbReference>
<evidence type="ECO:0000313" key="2">
    <source>
        <dbReference type="Proteomes" id="UP001055219"/>
    </source>
</evidence>
<comment type="caution">
    <text evidence="1">The sequence shown here is derived from an EMBL/GenBank/DDBJ whole genome shotgun (WGS) entry which is preliminary data.</text>
</comment>
<dbReference type="EMBL" id="JAGIXG020000012">
    <property type="protein sequence ID" value="KAI6782557.1"/>
    <property type="molecule type" value="Genomic_DNA"/>
</dbReference>
<feature type="non-terminal residue" evidence="1">
    <location>
        <position position="94"/>
    </location>
</feature>
<organism evidence="1 2">
    <name type="scientific">Emericellopsis cladophorae</name>
    <dbReference type="NCBI Taxonomy" id="2686198"/>
    <lineage>
        <taxon>Eukaryota</taxon>
        <taxon>Fungi</taxon>
        <taxon>Dikarya</taxon>
        <taxon>Ascomycota</taxon>
        <taxon>Pezizomycotina</taxon>
        <taxon>Sordariomycetes</taxon>
        <taxon>Hypocreomycetidae</taxon>
        <taxon>Hypocreales</taxon>
        <taxon>Bionectriaceae</taxon>
        <taxon>Emericellopsis</taxon>
    </lineage>
</organism>
<dbReference type="GeneID" id="75830067"/>
<proteinExistence type="predicted"/>
<keyword evidence="2" id="KW-1185">Reference proteome</keyword>